<reference evidence="4 5" key="1">
    <citation type="submission" date="2019-12" db="EMBL/GenBank/DDBJ databases">
        <title>Comparative genomics gives insights into the taxonomy of the Azoarcus-Aromatoleum group and reveals separate origins of nif in the plant-associated Azoarcus and non-plant-associated Aromatoleum sub-groups.</title>
        <authorList>
            <person name="Lafos M."/>
            <person name="Maluk M."/>
            <person name="Batista M."/>
            <person name="Junghare M."/>
            <person name="Carmona M."/>
            <person name="Faoro H."/>
            <person name="Cruz L.M."/>
            <person name="Battistoni F."/>
            <person name="De Souza E."/>
            <person name="Pedrosa F."/>
            <person name="Chen W.-M."/>
            <person name="Poole P.S."/>
            <person name="Dixon R.A."/>
            <person name="James E.K."/>
        </authorList>
    </citation>
    <scope>NUCLEOTIDE SEQUENCE [LARGE SCALE GENOMIC DNA]</scope>
    <source>
        <strain evidence="4 5">22Lin</strain>
    </source>
</reference>
<dbReference type="PIRSF" id="PIRSF011489">
    <property type="entry name" value="DUF479"/>
    <property type="match status" value="1"/>
</dbReference>
<dbReference type="InterPro" id="IPR007431">
    <property type="entry name" value="ACP_PD"/>
</dbReference>
<dbReference type="EMBL" id="WTVQ01000049">
    <property type="protein sequence ID" value="NMG77086.1"/>
    <property type="molecule type" value="Genomic_DNA"/>
</dbReference>
<evidence type="ECO:0000313" key="4">
    <source>
        <dbReference type="EMBL" id="NMG77086.1"/>
    </source>
</evidence>
<keyword evidence="1" id="KW-0444">Lipid biosynthesis</keyword>
<gene>
    <name evidence="4" type="ORF">GPA25_20235</name>
</gene>
<accession>A0ABX1QHX4</accession>
<dbReference type="Proteomes" id="UP000648984">
    <property type="component" value="Unassembled WGS sequence"/>
</dbReference>
<sequence length="206" mass="23038">MNFLAHAYLAGDAPADRLGGLIGDFVKGPLPAGLPPDIAAGVRLHRQIDVFADAHPAFLRSRARVSSPRRRVAGVMVDMFYDHFLALHWRRFDAEPLEAFTSAMYRLMAQHDALLPPRLVEILPRMRESNWLCSYRSEDVIEMALDRMALRLRRDNPLTGSGAELRADYAGFETDFFEFIAAAQAFAAQHRALRDAGADSLISGRE</sequence>
<dbReference type="Pfam" id="PF04336">
    <property type="entry name" value="ACP_PD"/>
    <property type="match status" value="1"/>
</dbReference>
<keyword evidence="3" id="KW-0443">Lipid metabolism</keyword>
<evidence type="ECO:0000313" key="5">
    <source>
        <dbReference type="Proteomes" id="UP000648984"/>
    </source>
</evidence>
<dbReference type="PANTHER" id="PTHR38764:SF1">
    <property type="entry name" value="ACYL CARRIER PROTEIN PHOSPHODIESTERASE"/>
    <property type="match status" value="1"/>
</dbReference>
<comment type="caution">
    <text evidence="4">The sequence shown here is derived from an EMBL/GenBank/DDBJ whole genome shotgun (WGS) entry which is preliminary data.</text>
</comment>
<organism evidence="4 5">
    <name type="scientific">Aromatoleum diolicum</name>
    <dbReference type="NCBI Taxonomy" id="75796"/>
    <lineage>
        <taxon>Bacteria</taxon>
        <taxon>Pseudomonadati</taxon>
        <taxon>Pseudomonadota</taxon>
        <taxon>Betaproteobacteria</taxon>
        <taxon>Rhodocyclales</taxon>
        <taxon>Rhodocyclaceae</taxon>
        <taxon>Aromatoleum</taxon>
    </lineage>
</organism>
<keyword evidence="5" id="KW-1185">Reference proteome</keyword>
<protein>
    <submittedName>
        <fullName evidence="4">DUF479 domain-containing protein</fullName>
    </submittedName>
</protein>
<proteinExistence type="predicted"/>
<dbReference type="PANTHER" id="PTHR38764">
    <property type="entry name" value="ACYL CARRIER PROTEIN PHOSPHODIESTERASE"/>
    <property type="match status" value="1"/>
</dbReference>
<name>A0ABX1QHX4_9RHOO</name>
<evidence type="ECO:0000256" key="2">
    <source>
        <dbReference type="ARBA" id="ARBA00022801"/>
    </source>
</evidence>
<evidence type="ECO:0000256" key="1">
    <source>
        <dbReference type="ARBA" id="ARBA00022516"/>
    </source>
</evidence>
<evidence type="ECO:0000256" key="3">
    <source>
        <dbReference type="ARBA" id="ARBA00023098"/>
    </source>
</evidence>
<dbReference type="RefSeq" id="WP_169262221.1">
    <property type="nucleotide sequence ID" value="NZ_WTVQ01000049.1"/>
</dbReference>
<keyword evidence="2" id="KW-0378">Hydrolase</keyword>